<proteinExistence type="inferred from homology"/>
<dbReference type="InterPro" id="IPR040108">
    <property type="entry name" value="Laa1/Sip1/HEATR5"/>
</dbReference>
<dbReference type="GO" id="GO:0005829">
    <property type="term" value="C:cytosol"/>
    <property type="evidence" value="ECO:0007669"/>
    <property type="project" value="GOC"/>
</dbReference>
<dbReference type="Pfam" id="PF20210">
    <property type="entry name" value="Laa1_Sip1_HTR5"/>
    <property type="match status" value="2"/>
</dbReference>
<evidence type="ECO:0000256" key="2">
    <source>
        <dbReference type="SAM" id="MobiDB-lite"/>
    </source>
</evidence>
<dbReference type="InterPro" id="IPR016024">
    <property type="entry name" value="ARM-type_fold"/>
</dbReference>
<keyword evidence="4" id="KW-1185">Reference proteome</keyword>
<dbReference type="EMBL" id="JPKZ01001543">
    <property type="protein sequence ID" value="KHN81330.1"/>
    <property type="molecule type" value="Genomic_DNA"/>
</dbReference>
<comment type="similarity">
    <text evidence="1">Belongs to the HEATR5 family.</text>
</comment>
<organism evidence="3 4">
    <name type="scientific">Toxocara canis</name>
    <name type="common">Canine roundworm</name>
    <dbReference type="NCBI Taxonomy" id="6265"/>
    <lineage>
        <taxon>Eukaryota</taxon>
        <taxon>Metazoa</taxon>
        <taxon>Ecdysozoa</taxon>
        <taxon>Nematoda</taxon>
        <taxon>Chromadorea</taxon>
        <taxon>Rhabditida</taxon>
        <taxon>Spirurina</taxon>
        <taxon>Ascaridomorpha</taxon>
        <taxon>Ascaridoidea</taxon>
        <taxon>Toxocaridae</taxon>
        <taxon>Toxocara</taxon>
    </lineage>
</organism>
<feature type="compositionally biased region" description="Acidic residues" evidence="2">
    <location>
        <begin position="1422"/>
        <end position="1436"/>
    </location>
</feature>
<dbReference type="Gene3D" id="1.25.10.10">
    <property type="entry name" value="Leucine-rich Repeat Variant"/>
    <property type="match status" value="3"/>
</dbReference>
<dbReference type="GO" id="GO:0030139">
    <property type="term" value="C:endocytic vesicle"/>
    <property type="evidence" value="ECO:0007669"/>
    <property type="project" value="TreeGrafter"/>
</dbReference>
<evidence type="ECO:0000256" key="1">
    <source>
        <dbReference type="ARBA" id="ARBA00008304"/>
    </source>
</evidence>
<name>A0A0B2VJY3_TOXCA</name>
<dbReference type="OrthoDB" id="192608at2759"/>
<dbReference type="PANTHER" id="PTHR21663">
    <property type="entry name" value="HYPOTHETICAL HEAT DOMAIN-CONTAINING"/>
    <property type="match status" value="1"/>
</dbReference>
<dbReference type="GO" id="GO:0006897">
    <property type="term" value="P:endocytosis"/>
    <property type="evidence" value="ECO:0007669"/>
    <property type="project" value="TreeGrafter"/>
</dbReference>
<evidence type="ECO:0000313" key="3">
    <source>
        <dbReference type="EMBL" id="KHN81330.1"/>
    </source>
</evidence>
<accession>A0A0B2VJY3</accession>
<sequence>MEQSNSLLLNEDALKQCADPKKPVFIYEWLRYLDTILPVTQKTDIKSVQKQLIEQLTSRILTGPGPPTRTLLARCIAQIYSIGDTYSLFETINFCNDALKGRDDSPSQLPVKLAALACLGAMYESLGRLVGRSYEESYHHMSKWIKNAESQGRAELMLTFSKMIVGLGAAASSIHKDLYKIVRNHFNDRVMAVRVAAINCLTAMVPEYSFLYTNEVESISTLCFKALESSNYEVRLSIARLFAVLFSTAQNPPKASTPGSKQQAGASTSTAKVTLAEEAFGILSVGFLRGGIGGFLKSGSAAVAGGQKEIRIGVTLGYIEFIKELGPLWLEKNMLLVLKHLVEVVAKCGPLAYTNNASQAAEVVYMRRCIGYILRSTVGAMLSEQAQIAVCKQLGAILADCINSFDYNPDPGVDRVLGPEAYASAQASIAILLEISCLVRQIGTAVTPLFVEASGIMEPVFACLLHPVQATRIAAAWCLRCATVSVPSQLTPLIDRCISRLEHMKACGDAISGYSLALAALLAGSSDCKLGIPHGKSKQVFTVAEDLIKTASQASRLAQVKTQAGWTLVSAVLKLGRSSVQSSLPRLLLLWKSSFPRSTKEAEAEKNRGDAFTWTCTLEARAGALASMAVFAKYCPSLMSDDVIRKVIQPIECSLVMISHVAILIRSYGAKLRTLISMVRLRIYALLSHISPKYYEHLYAQLLRELVADMTLSDNGQSTASTSHLAALCPGVAESLLGAWLMDTDQSFIEHEARLSTLFIFTHLLEPSRRNEFIYGGSMHHSQNGICGSVENDPLCLIESSMEEEHWWPEPLSPTTAVIDAAITVYGRLYPLVPSKYKMQMTEHFAECIKSTKHVNRQQSIQRNVFACLLTSLKAMGEQKGSHLEGEALQKANINLIVPYMANPNPLLRCAAAEALGRLAQAVGDAQFVASMAQFSFDKLKSCRDATNRTGFALALGSLHRYVGSLGSGQHLNTSVSILLALAQDGTSALVQAWSILALGLIADTGGGMFRGYVEPSLSLCLKLLLNTPNANVDVIQCVGKLVSALITTVGPELQSVGAIEGTRTSFLIASAMMLDNGDPIVQAEAISCLQQLHLFAPRYVHLDRLVTHLCELLSSPHLVLRKASVCCLRQLVQREAREVREHAQTLVPQGIMNTLGRGSVKAVLPETGLEGALLAMLDVENDKMLRQHIEEALVSLVQATCGDHLNYWLSMCKDILASCMGADMRSTIQIDEKPNADAGVDEDDERECVDDDATLQSSTEGRDDKPKLMPRWPTRVFATEIVQRLMTVCETERAHLDLALAKELQISSSGRADYLVLHLSDLVRMSFMGATSDNTNLRLAGLACLQDVINRFSTVPEPEFPGHVILEQFQAQEALVSLVQATCGDHLNYWLSMCKDILASCMGADMRSTIQIDEKPNADAGVDEDDERECVDDDATLQSSTEGRDDKPKLMPRWPTRVFATEIVQRLMTVCETERAHLDLALAKELQISSSGRADYLVLHLSDLVRMSFMGATSDNTNLRLAGLACLQDVINRFSTVPEPEFPGHVILEQFQAQVGAALRPAFAAETPSDVTAAACQVCSTWIGSGVARDLNDLRRVHQLLVSSLAKLTHGSVNTQLYSESAATLEKLAILKAWAEVYIVAIEQEKKREEIAAKPKDEEEPYYASESLLSLVTPELGSLVEHWLAALRDSALLSLPPEFASQLPSNGGAYYAPESADSCKEYYRSSWPPILLAAATWLRQSNFELPTNSKGYAKLENSSKETHFYVMLGICVEALCSNRSYSEGDQTVQLCLRSLKNLLDCDWAGTQLMRNVRLPIELMNVLYRLILTRDNLRTQHLCAEVVQSILDAACLSINLHKNKDVENGNADNELMESYSGGEGTENGLQPNKSLAFASLEVSLCLLVRQMPQINSALMKSRSMAPLHYRKYSRLPAESNTLIKLGISILTRIPSLCSPAGTLIVLPSILYLIVGVLRESSSIDQEQLVPDAPPGHVSVAAAAAMQALRTLASQPSSDGTLPKWIALMRSALISLVNLAEGDTKTDRGVVMLATAVLATSAPRRVLLGNIEIFGKACRLFKECLESDSKQNGTLSRSFVLFVRTLRSHQKPSKSTRFLKDCAVATIVLKCVQSLCSIFGRREVCYPFIRELAPHVLARIRPFVPGDSTRKAALETITDDDIPIIQEAIRALEVILSVAKPDKELTFVNVLVQLLGEFLCDDPQSQYRQLNPAIRRLHDYAILRLNLIGPAHPDAFRKVLYTFPALKQRIEASIRYQASRSASAQQAQRAAALAAAKSERLSVAPPAQPAIKLKMDFSAFGTRSVADH</sequence>
<dbReference type="OMA" id="YPQVIQE"/>
<dbReference type="SUPFAM" id="SSF48371">
    <property type="entry name" value="ARM repeat"/>
    <property type="match status" value="3"/>
</dbReference>
<dbReference type="Pfam" id="PF25468">
    <property type="entry name" value="HEAT_HEATR5A"/>
    <property type="match status" value="1"/>
</dbReference>
<comment type="caution">
    <text evidence="3">The sequence shown here is derived from an EMBL/GenBank/DDBJ whole genome shotgun (WGS) entry which is preliminary data.</text>
</comment>
<evidence type="ECO:0000313" key="4">
    <source>
        <dbReference type="Proteomes" id="UP000031036"/>
    </source>
</evidence>
<dbReference type="GO" id="GO:0042147">
    <property type="term" value="P:retrograde transport, endosome to Golgi"/>
    <property type="evidence" value="ECO:0007669"/>
    <property type="project" value="TreeGrafter"/>
</dbReference>
<protein>
    <submittedName>
        <fullName evidence="3">HEAT repeat-containing protein 5B</fullName>
    </submittedName>
</protein>
<dbReference type="STRING" id="6265.A0A0B2VJY3"/>
<dbReference type="InterPro" id="IPR011989">
    <property type="entry name" value="ARM-like"/>
</dbReference>
<feature type="region of interest" description="Disordered" evidence="2">
    <location>
        <begin position="1232"/>
        <end position="1269"/>
    </location>
</feature>
<dbReference type="PANTHER" id="PTHR21663:SF0">
    <property type="entry name" value="HEAT REPEAT-CONTAINING PROTEIN 5B"/>
    <property type="match status" value="1"/>
</dbReference>
<dbReference type="Proteomes" id="UP000031036">
    <property type="component" value="Unassembled WGS sequence"/>
</dbReference>
<dbReference type="GO" id="GO:0005794">
    <property type="term" value="C:Golgi apparatus"/>
    <property type="evidence" value="ECO:0007669"/>
    <property type="project" value="TreeGrafter"/>
</dbReference>
<reference evidence="3 4" key="1">
    <citation type="submission" date="2014-11" db="EMBL/GenBank/DDBJ databases">
        <title>Genetic blueprint of the zoonotic pathogen Toxocara canis.</title>
        <authorList>
            <person name="Zhu X.-Q."/>
            <person name="Korhonen P.K."/>
            <person name="Cai H."/>
            <person name="Young N.D."/>
            <person name="Nejsum P."/>
            <person name="von Samson-Himmelstjerna G."/>
            <person name="Boag P.R."/>
            <person name="Tan P."/>
            <person name="Li Q."/>
            <person name="Min J."/>
            <person name="Yang Y."/>
            <person name="Wang X."/>
            <person name="Fang X."/>
            <person name="Hall R.S."/>
            <person name="Hofmann A."/>
            <person name="Sternberg P.W."/>
            <person name="Jex A.R."/>
            <person name="Gasser R.B."/>
        </authorList>
    </citation>
    <scope>NUCLEOTIDE SEQUENCE [LARGE SCALE GENOMIC DNA]</scope>
    <source>
        <strain evidence="3">PN_DK_2014</strain>
    </source>
</reference>
<gene>
    <name evidence="3" type="primary">heatr5b</name>
    <name evidence="3" type="ORF">Tcan_08510</name>
</gene>
<feature type="region of interest" description="Disordered" evidence="2">
    <location>
        <begin position="1414"/>
        <end position="1451"/>
    </location>
</feature>
<dbReference type="InterPro" id="IPR046837">
    <property type="entry name" value="Laa1/Sip1/HEATR5-like_HEAT"/>
</dbReference>
<dbReference type="GO" id="GO:0016020">
    <property type="term" value="C:membrane"/>
    <property type="evidence" value="ECO:0007669"/>
    <property type="project" value="TreeGrafter"/>
</dbReference>
<feature type="compositionally biased region" description="Acidic residues" evidence="2">
    <location>
        <begin position="1240"/>
        <end position="1254"/>
    </location>
</feature>
<dbReference type="GO" id="GO:0008104">
    <property type="term" value="P:intracellular protein localization"/>
    <property type="evidence" value="ECO:0007669"/>
    <property type="project" value="TreeGrafter"/>
</dbReference>